<dbReference type="AlphaFoldDB" id="A0ABD3LFQ4"/>
<evidence type="ECO:0000313" key="2">
    <source>
        <dbReference type="Proteomes" id="UP001634007"/>
    </source>
</evidence>
<dbReference type="InterPro" id="IPR011042">
    <property type="entry name" value="6-blade_b-propeller_TolB-like"/>
</dbReference>
<name>A0ABD3LFQ4_EUCGL</name>
<comment type="caution">
    <text evidence="1">The sequence shown here is derived from an EMBL/GenBank/DDBJ whole genome shotgun (WGS) entry which is preliminary data.</text>
</comment>
<dbReference type="EMBL" id="JBJKBG010000002">
    <property type="protein sequence ID" value="KAL3748687.1"/>
    <property type="molecule type" value="Genomic_DNA"/>
</dbReference>
<dbReference type="SUPFAM" id="SSF63829">
    <property type="entry name" value="Calcium-dependent phosphotriesterase"/>
    <property type="match status" value="1"/>
</dbReference>
<sequence>MANDSSYLLITEFVSGTVKKFFLTSPRANTTQTLLNNVPIVSSIKRTPQGEFTLTETVWAFANRVLRIDGDGTVLANVSLGGPYNNVTIVTGVQIYGPFAYVGSLYADFIGRVLGLGLA</sequence>
<protein>
    <submittedName>
        <fullName evidence="1">Uncharacterized protein</fullName>
    </submittedName>
</protein>
<organism evidence="1 2">
    <name type="scientific">Eucalyptus globulus</name>
    <name type="common">Tasmanian blue gum</name>
    <dbReference type="NCBI Taxonomy" id="34317"/>
    <lineage>
        <taxon>Eukaryota</taxon>
        <taxon>Viridiplantae</taxon>
        <taxon>Streptophyta</taxon>
        <taxon>Embryophyta</taxon>
        <taxon>Tracheophyta</taxon>
        <taxon>Spermatophyta</taxon>
        <taxon>Magnoliopsida</taxon>
        <taxon>eudicotyledons</taxon>
        <taxon>Gunneridae</taxon>
        <taxon>Pentapetalae</taxon>
        <taxon>rosids</taxon>
        <taxon>malvids</taxon>
        <taxon>Myrtales</taxon>
        <taxon>Myrtaceae</taxon>
        <taxon>Myrtoideae</taxon>
        <taxon>Eucalypteae</taxon>
        <taxon>Eucalyptus</taxon>
    </lineage>
</organism>
<dbReference type="Gene3D" id="2.120.10.30">
    <property type="entry name" value="TolB, C-terminal domain"/>
    <property type="match status" value="1"/>
</dbReference>
<evidence type="ECO:0000313" key="1">
    <source>
        <dbReference type="EMBL" id="KAL3748687.1"/>
    </source>
</evidence>
<gene>
    <name evidence="1" type="ORF">ACJRO7_009859</name>
</gene>
<keyword evidence="2" id="KW-1185">Reference proteome</keyword>
<dbReference type="Proteomes" id="UP001634007">
    <property type="component" value="Unassembled WGS sequence"/>
</dbReference>
<accession>A0ABD3LFQ4</accession>
<proteinExistence type="predicted"/>
<reference evidence="1 2" key="1">
    <citation type="submission" date="2024-11" db="EMBL/GenBank/DDBJ databases">
        <title>Chromosome-level genome assembly of Eucalyptus globulus Labill. provides insights into its genome evolution.</title>
        <authorList>
            <person name="Li X."/>
        </authorList>
    </citation>
    <scope>NUCLEOTIDE SEQUENCE [LARGE SCALE GENOMIC DNA]</scope>
    <source>
        <strain evidence="1">CL2024</strain>
        <tissue evidence="1">Fresh tender leaves</tissue>
    </source>
</reference>